<evidence type="ECO:0000256" key="9">
    <source>
        <dbReference type="ARBA" id="ARBA00023049"/>
    </source>
</evidence>
<gene>
    <name evidence="13" type="primary">rseP</name>
    <name evidence="13" type="ORF">H6A60_05035</name>
</gene>
<dbReference type="InterPro" id="IPR036034">
    <property type="entry name" value="PDZ_sf"/>
</dbReference>
<dbReference type="EC" id="3.4.24.-" evidence="11"/>
<evidence type="ECO:0000313" key="13">
    <source>
        <dbReference type="EMBL" id="MBM6703847.1"/>
    </source>
</evidence>
<evidence type="ECO:0000256" key="8">
    <source>
        <dbReference type="ARBA" id="ARBA00022989"/>
    </source>
</evidence>
<sequence>MMGVLLSVIGFLVTICVIVTIHEGGHYLAAKWLGFAVKRFSIGMGKVVWRFRRWDTEFAVSMLPIGGYVMFEEDSDDLPAEKRARLFEYGARWKRAIVVAAGPVMNFVLAIVLYASAGAIGVEDIAPYVVAKPGTQVEAQGVQPMDRVLAVDGERIEGISDFNLALVERAGSPKVEITLARAGSRAAEDRDAREAALAEGTDAGENEATGVYTRTFDLSDLTLDGIADQKGFAFPSVGFLLTGRGIVIADVVAGGPADKAGLKQHDFVLEVAGERATTANFSAKIRESAGKPLELVVRGESGERRIVVTPDAVLDEKTGETVGRAQLRYGPSIELSTVRHGPIDSIRLAVDKVARMTIFQFTTVSSMAKGEVSAENLSGPVGIADMAGNAVAAGISAFLEYIALISVAIGFMNLIPIPALDGGQLVILALEGALRRNFTKRVKEMLGAASVAILLLLTVYVTMNDVARLSGG</sequence>
<evidence type="ECO:0000256" key="10">
    <source>
        <dbReference type="ARBA" id="ARBA00023136"/>
    </source>
</evidence>
<dbReference type="Gene3D" id="2.30.42.10">
    <property type="match status" value="2"/>
</dbReference>
<dbReference type="PANTHER" id="PTHR42837">
    <property type="entry name" value="REGULATOR OF SIGMA-E PROTEASE RSEP"/>
    <property type="match status" value="1"/>
</dbReference>
<dbReference type="RefSeq" id="WP_205102319.1">
    <property type="nucleotide sequence ID" value="NZ_JACJJC010000006.1"/>
</dbReference>
<feature type="transmembrane region" description="Helical" evidence="11">
    <location>
        <begin position="390"/>
        <end position="415"/>
    </location>
</feature>
<dbReference type="EMBL" id="JACJJC010000006">
    <property type="protein sequence ID" value="MBM6703847.1"/>
    <property type="molecule type" value="Genomic_DNA"/>
</dbReference>
<evidence type="ECO:0000256" key="6">
    <source>
        <dbReference type="ARBA" id="ARBA00022801"/>
    </source>
</evidence>
<dbReference type="PANTHER" id="PTHR42837:SF2">
    <property type="entry name" value="MEMBRANE METALLOPROTEASE ARASP2, CHLOROPLASTIC-RELATED"/>
    <property type="match status" value="1"/>
</dbReference>
<comment type="similarity">
    <text evidence="3 11">Belongs to the peptidase M50B family.</text>
</comment>
<organism evidence="13 14">
    <name type="scientific">Sutterella massiliensis</name>
    <dbReference type="NCBI Taxonomy" id="1816689"/>
    <lineage>
        <taxon>Bacteria</taxon>
        <taxon>Pseudomonadati</taxon>
        <taxon>Pseudomonadota</taxon>
        <taxon>Betaproteobacteria</taxon>
        <taxon>Burkholderiales</taxon>
        <taxon>Sutterellaceae</taxon>
        <taxon>Sutterella</taxon>
    </lineage>
</organism>
<dbReference type="CDD" id="cd06163">
    <property type="entry name" value="S2P-M50_PDZ_RseP-like"/>
    <property type="match status" value="1"/>
</dbReference>
<dbReference type="GO" id="GO:0008237">
    <property type="term" value="F:metallopeptidase activity"/>
    <property type="evidence" value="ECO:0007669"/>
    <property type="project" value="UniProtKB-KW"/>
</dbReference>
<keyword evidence="9 11" id="KW-0482">Metalloprotease</keyword>
<dbReference type="SMART" id="SM00228">
    <property type="entry name" value="PDZ"/>
    <property type="match status" value="2"/>
</dbReference>
<dbReference type="Pfam" id="PF02163">
    <property type="entry name" value="Peptidase_M50"/>
    <property type="match status" value="1"/>
</dbReference>
<evidence type="ECO:0000256" key="5">
    <source>
        <dbReference type="ARBA" id="ARBA00022692"/>
    </source>
</evidence>
<dbReference type="SUPFAM" id="SSF50156">
    <property type="entry name" value="PDZ domain-like"/>
    <property type="match status" value="2"/>
</dbReference>
<dbReference type="InterPro" id="IPR041489">
    <property type="entry name" value="PDZ_6"/>
</dbReference>
<evidence type="ECO:0000256" key="4">
    <source>
        <dbReference type="ARBA" id="ARBA00022670"/>
    </source>
</evidence>
<evidence type="ECO:0000256" key="2">
    <source>
        <dbReference type="ARBA" id="ARBA00004141"/>
    </source>
</evidence>
<keyword evidence="14" id="KW-1185">Reference proteome</keyword>
<dbReference type="Proteomes" id="UP000715095">
    <property type="component" value="Unassembled WGS sequence"/>
</dbReference>
<evidence type="ECO:0000256" key="1">
    <source>
        <dbReference type="ARBA" id="ARBA00001947"/>
    </source>
</evidence>
<reference evidence="13 14" key="1">
    <citation type="journal article" date="2021" name="Sci. Rep.">
        <title>The distribution of antibiotic resistance genes in chicken gut microbiota commensals.</title>
        <authorList>
            <person name="Juricova H."/>
            <person name="Matiasovicova J."/>
            <person name="Kubasova T."/>
            <person name="Cejkova D."/>
            <person name="Rychlik I."/>
        </authorList>
    </citation>
    <scope>NUCLEOTIDE SEQUENCE [LARGE SCALE GENOMIC DNA]</scope>
    <source>
        <strain evidence="13 14">An829</strain>
    </source>
</reference>
<dbReference type="InterPro" id="IPR001478">
    <property type="entry name" value="PDZ"/>
</dbReference>
<keyword evidence="10 11" id="KW-0472">Membrane</keyword>
<evidence type="ECO:0000256" key="11">
    <source>
        <dbReference type="RuleBase" id="RU362031"/>
    </source>
</evidence>
<name>A0ABS2DR87_9BURK</name>
<dbReference type="InterPro" id="IPR008915">
    <property type="entry name" value="Peptidase_M50"/>
</dbReference>
<keyword evidence="8 11" id="KW-1133">Transmembrane helix</keyword>
<keyword evidence="7 11" id="KW-0862">Zinc</keyword>
<keyword evidence="11" id="KW-0479">Metal-binding</keyword>
<evidence type="ECO:0000259" key="12">
    <source>
        <dbReference type="PROSITE" id="PS50106"/>
    </source>
</evidence>
<feature type="transmembrane region" description="Helical" evidence="11">
    <location>
        <begin position="445"/>
        <end position="463"/>
    </location>
</feature>
<protein>
    <recommendedName>
        <fullName evidence="11">Zinc metalloprotease</fullName>
        <ecNumber evidence="11">3.4.24.-</ecNumber>
    </recommendedName>
</protein>
<keyword evidence="4" id="KW-0645">Protease</keyword>
<comment type="cofactor">
    <cofactor evidence="1 11">
        <name>Zn(2+)</name>
        <dbReference type="ChEBI" id="CHEBI:29105"/>
    </cofactor>
</comment>
<comment type="caution">
    <text evidence="13">The sequence shown here is derived from an EMBL/GenBank/DDBJ whole genome shotgun (WGS) entry which is preliminary data.</text>
</comment>
<comment type="subcellular location">
    <subcellularLocation>
        <location evidence="2">Membrane</location>
        <topology evidence="2">Multi-pass membrane protein</topology>
    </subcellularLocation>
</comment>
<proteinExistence type="inferred from homology"/>
<dbReference type="PROSITE" id="PS50106">
    <property type="entry name" value="PDZ"/>
    <property type="match status" value="1"/>
</dbReference>
<evidence type="ECO:0000256" key="7">
    <source>
        <dbReference type="ARBA" id="ARBA00022833"/>
    </source>
</evidence>
<feature type="transmembrane region" description="Helical" evidence="11">
    <location>
        <begin position="96"/>
        <end position="117"/>
    </location>
</feature>
<keyword evidence="6 11" id="KW-0378">Hydrolase</keyword>
<evidence type="ECO:0000256" key="3">
    <source>
        <dbReference type="ARBA" id="ARBA00007931"/>
    </source>
</evidence>
<dbReference type="Pfam" id="PF17820">
    <property type="entry name" value="PDZ_6"/>
    <property type="match status" value="1"/>
</dbReference>
<accession>A0ABS2DR87</accession>
<keyword evidence="5 11" id="KW-0812">Transmembrane</keyword>
<evidence type="ECO:0000313" key="14">
    <source>
        <dbReference type="Proteomes" id="UP000715095"/>
    </source>
</evidence>
<dbReference type="InterPro" id="IPR004387">
    <property type="entry name" value="Pept_M50_Zn"/>
</dbReference>
<feature type="transmembrane region" description="Helical" evidence="11">
    <location>
        <begin position="6"/>
        <end position="29"/>
    </location>
</feature>
<feature type="domain" description="PDZ" evidence="12">
    <location>
        <begin position="222"/>
        <end position="301"/>
    </location>
</feature>
<dbReference type="NCBIfam" id="TIGR00054">
    <property type="entry name" value="RIP metalloprotease RseP"/>
    <property type="match status" value="1"/>
</dbReference>